<keyword evidence="1" id="KW-0472">Membrane</keyword>
<evidence type="ECO:0000256" key="1">
    <source>
        <dbReference type="SAM" id="Phobius"/>
    </source>
</evidence>
<evidence type="ECO:0000313" key="3">
    <source>
        <dbReference type="Proteomes" id="UP000284403"/>
    </source>
</evidence>
<keyword evidence="3" id="KW-1185">Reference proteome</keyword>
<keyword evidence="1" id="KW-1133">Transmembrane helix</keyword>
<sequence length="125" mass="13361">LIMKPCRHTVRTGVQWLWAPLKIATSSVFSRPGHCGVPCEFVCGCACQLAMQLTCTGVSGAVSQTVSFFFFFPLLLLLLLLRAGRHGKASFRRLPCPLLLMLGALAGLPVVADSAVGYGALRGLQ</sequence>
<proteinExistence type="predicted"/>
<accession>A0A422MRC9</accession>
<comment type="caution">
    <text evidence="2">The sequence shown here is derived from an EMBL/GenBank/DDBJ whole genome shotgun (WGS) entry which is preliminary data.</text>
</comment>
<dbReference type="EMBL" id="MKKU01001379">
    <property type="protein sequence ID" value="RNE95741.1"/>
    <property type="molecule type" value="Genomic_DNA"/>
</dbReference>
<keyword evidence="1" id="KW-0812">Transmembrane</keyword>
<gene>
    <name evidence="2" type="ORF">Tco025E_10031</name>
</gene>
<feature type="transmembrane region" description="Helical" evidence="1">
    <location>
        <begin position="66"/>
        <end position="84"/>
    </location>
</feature>
<name>A0A422MRC9_9TRYP</name>
<feature type="non-terminal residue" evidence="2">
    <location>
        <position position="1"/>
    </location>
</feature>
<protein>
    <submittedName>
        <fullName evidence="2">Uncharacterized protein</fullName>
    </submittedName>
</protein>
<evidence type="ECO:0000313" key="2">
    <source>
        <dbReference type="EMBL" id="RNE95741.1"/>
    </source>
</evidence>
<dbReference type="RefSeq" id="XP_029223142.1">
    <property type="nucleotide sequence ID" value="XM_029376823.1"/>
</dbReference>
<dbReference type="Proteomes" id="UP000284403">
    <property type="component" value="Unassembled WGS sequence"/>
</dbReference>
<feature type="transmembrane region" description="Helical" evidence="1">
    <location>
        <begin position="96"/>
        <end position="121"/>
    </location>
</feature>
<organism evidence="2 3">
    <name type="scientific">Trypanosoma conorhini</name>
    <dbReference type="NCBI Taxonomy" id="83891"/>
    <lineage>
        <taxon>Eukaryota</taxon>
        <taxon>Discoba</taxon>
        <taxon>Euglenozoa</taxon>
        <taxon>Kinetoplastea</taxon>
        <taxon>Metakinetoplastina</taxon>
        <taxon>Trypanosomatida</taxon>
        <taxon>Trypanosomatidae</taxon>
        <taxon>Trypanosoma</taxon>
    </lineage>
</organism>
<dbReference type="AlphaFoldDB" id="A0A422MRC9"/>
<dbReference type="GeneID" id="40323642"/>
<reference evidence="2 3" key="1">
    <citation type="journal article" date="2018" name="BMC Genomics">
        <title>Genomic comparison of Trypanosoma conorhini and Trypanosoma rangeli to Trypanosoma cruzi strains of high and low virulence.</title>
        <authorList>
            <person name="Bradwell K.R."/>
            <person name="Koparde V.N."/>
            <person name="Matveyev A.V."/>
            <person name="Serrano M.G."/>
            <person name="Alves J.M."/>
            <person name="Parikh H."/>
            <person name="Huang B."/>
            <person name="Lee V."/>
            <person name="Espinosa-Alvarez O."/>
            <person name="Ortiz P.A."/>
            <person name="Costa-Martins A.G."/>
            <person name="Teixeira M.M."/>
            <person name="Buck G.A."/>
        </authorList>
    </citation>
    <scope>NUCLEOTIDE SEQUENCE [LARGE SCALE GENOMIC DNA]</scope>
    <source>
        <strain evidence="2 3">025E</strain>
    </source>
</reference>